<organism evidence="1 2">
    <name type="scientific">Dufourea novaeangliae</name>
    <name type="common">Sweat bee</name>
    <dbReference type="NCBI Taxonomy" id="178035"/>
    <lineage>
        <taxon>Eukaryota</taxon>
        <taxon>Metazoa</taxon>
        <taxon>Ecdysozoa</taxon>
        <taxon>Arthropoda</taxon>
        <taxon>Hexapoda</taxon>
        <taxon>Insecta</taxon>
        <taxon>Pterygota</taxon>
        <taxon>Neoptera</taxon>
        <taxon>Endopterygota</taxon>
        <taxon>Hymenoptera</taxon>
        <taxon>Apocrita</taxon>
        <taxon>Aculeata</taxon>
        <taxon>Apoidea</taxon>
        <taxon>Anthophila</taxon>
        <taxon>Halictidae</taxon>
        <taxon>Rophitinae</taxon>
        <taxon>Dufourea</taxon>
    </lineage>
</organism>
<sequence length="85" mass="9639">MSVSAKSGKMNCVRTARGRGIALSNLSPHKCLCNRPHCFVLCNVCGYWTKGRVRYFCPIHPQTIFLFDIAQCPQCKSYGFMLTEF</sequence>
<evidence type="ECO:0000313" key="1">
    <source>
        <dbReference type="EMBL" id="KZC07738.1"/>
    </source>
</evidence>
<evidence type="ECO:0000313" key="2">
    <source>
        <dbReference type="Proteomes" id="UP000076502"/>
    </source>
</evidence>
<dbReference type="EMBL" id="KQ434829">
    <property type="protein sequence ID" value="KZC07738.1"/>
    <property type="molecule type" value="Genomic_DNA"/>
</dbReference>
<dbReference type="OMA" id="CHGRIRL"/>
<keyword evidence="2" id="KW-1185">Reference proteome</keyword>
<dbReference type="AlphaFoldDB" id="A0A154P936"/>
<proteinExistence type="predicted"/>
<reference evidence="1 2" key="1">
    <citation type="submission" date="2015-07" db="EMBL/GenBank/DDBJ databases">
        <title>The genome of Dufourea novaeangliae.</title>
        <authorList>
            <person name="Pan H."/>
            <person name="Kapheim K."/>
        </authorList>
    </citation>
    <scope>NUCLEOTIDE SEQUENCE [LARGE SCALE GENOMIC DNA]</scope>
    <source>
        <strain evidence="1">0120121106</strain>
        <tissue evidence="1">Whole body</tissue>
    </source>
</reference>
<dbReference type="OrthoDB" id="6365737at2759"/>
<accession>A0A154P936</accession>
<dbReference type="Proteomes" id="UP000076502">
    <property type="component" value="Unassembled WGS sequence"/>
</dbReference>
<gene>
    <name evidence="1" type="ORF">WN55_08059</name>
</gene>
<name>A0A154P936_DUFNO</name>
<protein>
    <submittedName>
        <fullName evidence="1">Uncharacterized protein</fullName>
    </submittedName>
</protein>